<reference evidence="2 3" key="1">
    <citation type="submission" date="2016-08" db="EMBL/GenBank/DDBJ databases">
        <title>Draft genome of Fabibacter sp. strain SK-8.</title>
        <authorList>
            <person name="Wong S.-K."/>
            <person name="Hamasaki K."/>
            <person name="Yoshizawa S."/>
        </authorList>
    </citation>
    <scope>NUCLEOTIDE SEQUENCE [LARGE SCALE GENOMIC DNA]</scope>
    <source>
        <strain evidence="2 3">SK-8</strain>
    </source>
</reference>
<evidence type="ECO:0008006" key="4">
    <source>
        <dbReference type="Google" id="ProtNLM"/>
    </source>
</evidence>
<dbReference type="AlphaFoldDB" id="A0A1E5T4K9"/>
<dbReference type="RefSeq" id="WP_069833644.1">
    <property type="nucleotide sequence ID" value="NZ_MDGQ01000003.1"/>
</dbReference>
<keyword evidence="3" id="KW-1185">Reference proteome</keyword>
<evidence type="ECO:0000313" key="3">
    <source>
        <dbReference type="Proteomes" id="UP000095552"/>
    </source>
</evidence>
<organism evidence="2 3">
    <name type="scientific">Roseivirga misakiensis</name>
    <dbReference type="NCBI Taxonomy" id="1563681"/>
    <lineage>
        <taxon>Bacteria</taxon>
        <taxon>Pseudomonadati</taxon>
        <taxon>Bacteroidota</taxon>
        <taxon>Cytophagia</taxon>
        <taxon>Cytophagales</taxon>
        <taxon>Roseivirgaceae</taxon>
        <taxon>Roseivirga</taxon>
    </lineage>
</organism>
<accession>A0A1E5T4K9</accession>
<evidence type="ECO:0000256" key="1">
    <source>
        <dbReference type="SAM" id="SignalP"/>
    </source>
</evidence>
<keyword evidence="1" id="KW-0732">Signal</keyword>
<feature type="signal peptide" evidence="1">
    <location>
        <begin position="1"/>
        <end position="20"/>
    </location>
</feature>
<dbReference type="Proteomes" id="UP000095552">
    <property type="component" value="Unassembled WGS sequence"/>
</dbReference>
<evidence type="ECO:0000313" key="2">
    <source>
        <dbReference type="EMBL" id="OEK06333.1"/>
    </source>
</evidence>
<name>A0A1E5T4K9_9BACT</name>
<protein>
    <recommendedName>
        <fullName evidence="4">Outer membrane protein beta-barrel domain-containing protein</fullName>
    </recommendedName>
</protein>
<dbReference type="EMBL" id="MDGQ01000003">
    <property type="protein sequence ID" value="OEK06333.1"/>
    <property type="molecule type" value="Genomic_DNA"/>
</dbReference>
<comment type="caution">
    <text evidence="2">The sequence shown here is derived from an EMBL/GenBank/DDBJ whole genome shotgun (WGS) entry which is preliminary data.</text>
</comment>
<dbReference type="OrthoDB" id="9896688at2"/>
<sequence length="204" mass="23269">MKKTLYILTMFFTASIFLFGQETDKKSASIDITINPLAAAQKNELFGGMSIWYNKPINDRIVLGVEGFYSFGKNISNTIIDVTTEGEANVRDAHNIKMSLSLDMKYFLKEGVYEGHYFGARVNNLLTFASTREQLSFTASDRTFEALPMIGVYYGYRKTFLKSFFVDAAIGINPHFQPFRDVRINRDQVLDFRLTIGYRIPTGK</sequence>
<feature type="chain" id="PRO_5009186035" description="Outer membrane protein beta-barrel domain-containing protein" evidence="1">
    <location>
        <begin position="21"/>
        <end position="204"/>
    </location>
</feature>
<gene>
    <name evidence="2" type="ORF">BFP71_01260</name>
</gene>
<proteinExistence type="predicted"/>